<comment type="similarity">
    <text evidence="4">Belongs to the cyclin family.</text>
</comment>
<protein>
    <submittedName>
        <fullName evidence="7">Uncharacterized protein, isoform A</fullName>
    </submittedName>
</protein>
<dbReference type="SMART" id="SM00385">
    <property type="entry name" value="CYCLIN"/>
    <property type="match status" value="1"/>
</dbReference>
<evidence type="ECO:0000256" key="3">
    <source>
        <dbReference type="ARBA" id="ARBA00023306"/>
    </source>
</evidence>
<evidence type="ECO:0000313" key="7">
    <source>
        <dbReference type="EMBL" id="EDW66005.2"/>
    </source>
</evidence>
<proteinExistence type="inferred from homology"/>
<keyword evidence="8" id="KW-1185">Reference proteome</keyword>
<gene>
    <name evidence="7" type="primary">Dvir\GJ14657</name>
    <name evidence="7" type="ORF">Dvir_GJ14657</name>
</gene>
<dbReference type="InterPro" id="IPR004367">
    <property type="entry name" value="Cyclin_C-dom"/>
</dbReference>
<dbReference type="GO" id="GO:0000278">
    <property type="term" value="P:mitotic cell cycle"/>
    <property type="evidence" value="ECO:0007669"/>
    <property type="project" value="UniProtKB-ARBA"/>
</dbReference>
<dbReference type="SMART" id="SM01332">
    <property type="entry name" value="Cyclin_C"/>
    <property type="match status" value="1"/>
</dbReference>
<organism evidence="7 8">
    <name type="scientific">Drosophila virilis</name>
    <name type="common">Fruit fly</name>
    <dbReference type="NCBI Taxonomy" id="7244"/>
    <lineage>
        <taxon>Eukaryota</taxon>
        <taxon>Metazoa</taxon>
        <taxon>Ecdysozoa</taxon>
        <taxon>Arthropoda</taxon>
        <taxon>Hexapoda</taxon>
        <taxon>Insecta</taxon>
        <taxon>Pterygota</taxon>
        <taxon>Neoptera</taxon>
        <taxon>Endopterygota</taxon>
        <taxon>Diptera</taxon>
        <taxon>Brachycera</taxon>
        <taxon>Muscomorpha</taxon>
        <taxon>Ephydroidea</taxon>
        <taxon>Drosophilidae</taxon>
        <taxon>Drosophila</taxon>
    </lineage>
</organism>
<dbReference type="PANTHER" id="PTHR10177">
    <property type="entry name" value="CYCLINS"/>
    <property type="match status" value="1"/>
</dbReference>
<dbReference type="Pfam" id="PF00134">
    <property type="entry name" value="Cyclin_N"/>
    <property type="match status" value="1"/>
</dbReference>
<dbReference type="eggNOG" id="KOG0656">
    <property type="taxonomic scope" value="Eukaryota"/>
</dbReference>
<dbReference type="Gene3D" id="1.10.472.10">
    <property type="entry name" value="Cyclin-like"/>
    <property type="match status" value="2"/>
</dbReference>
<evidence type="ECO:0000259" key="6">
    <source>
        <dbReference type="SMART" id="SM01332"/>
    </source>
</evidence>
<dbReference type="InterPro" id="IPR048258">
    <property type="entry name" value="Cyclins_cyclin-box"/>
</dbReference>
<dbReference type="STRING" id="7244.B4MFV2"/>
<dbReference type="SUPFAM" id="SSF47954">
    <property type="entry name" value="Cyclin-like"/>
    <property type="match status" value="2"/>
</dbReference>
<feature type="domain" description="Cyclin-like" evidence="5">
    <location>
        <begin position="195"/>
        <end position="281"/>
    </location>
</feature>
<dbReference type="Pfam" id="PF02984">
    <property type="entry name" value="Cyclin_C"/>
    <property type="match status" value="1"/>
</dbReference>
<dbReference type="InterPro" id="IPR039361">
    <property type="entry name" value="Cyclin"/>
</dbReference>
<evidence type="ECO:0000256" key="4">
    <source>
        <dbReference type="RuleBase" id="RU000383"/>
    </source>
</evidence>
<dbReference type="PROSITE" id="PS00292">
    <property type="entry name" value="CYCLINS"/>
    <property type="match status" value="1"/>
</dbReference>
<evidence type="ECO:0000259" key="5">
    <source>
        <dbReference type="SMART" id="SM00385"/>
    </source>
</evidence>
<evidence type="ECO:0000313" key="8">
    <source>
        <dbReference type="Proteomes" id="UP000008792"/>
    </source>
</evidence>
<accession>B4MFV2</accession>
<dbReference type="FunCoup" id="B4MFV2">
    <property type="interactions" value="627"/>
</dbReference>
<dbReference type="InParanoid" id="B4MFV2"/>
<dbReference type="InterPro" id="IPR006671">
    <property type="entry name" value="Cyclin_N"/>
</dbReference>
<reference evidence="7 8" key="1">
    <citation type="journal article" date="2007" name="Nature">
        <title>Evolution of genes and genomes on the Drosophila phylogeny.</title>
        <authorList>
            <consortium name="Drosophila 12 Genomes Consortium"/>
            <person name="Clark A.G."/>
            <person name="Eisen M.B."/>
            <person name="Smith D.R."/>
            <person name="Bergman C.M."/>
            <person name="Oliver B."/>
            <person name="Markow T.A."/>
            <person name="Kaufman T.C."/>
            <person name="Kellis M."/>
            <person name="Gelbart W."/>
            <person name="Iyer V.N."/>
            <person name="Pollard D.A."/>
            <person name="Sackton T.B."/>
            <person name="Larracuente A.M."/>
            <person name="Singh N.D."/>
            <person name="Abad J.P."/>
            <person name="Abt D.N."/>
            <person name="Adryan B."/>
            <person name="Aguade M."/>
            <person name="Akashi H."/>
            <person name="Anderson W.W."/>
            <person name="Aquadro C.F."/>
            <person name="Ardell D.H."/>
            <person name="Arguello R."/>
            <person name="Artieri C.G."/>
            <person name="Barbash D.A."/>
            <person name="Barker D."/>
            <person name="Barsanti P."/>
            <person name="Batterham P."/>
            <person name="Batzoglou S."/>
            <person name="Begun D."/>
            <person name="Bhutkar A."/>
            <person name="Blanco E."/>
            <person name="Bosak S.A."/>
            <person name="Bradley R.K."/>
            <person name="Brand A.D."/>
            <person name="Brent M.R."/>
            <person name="Brooks A.N."/>
            <person name="Brown R.H."/>
            <person name="Butlin R.K."/>
            <person name="Caggese C."/>
            <person name="Calvi B.R."/>
            <person name="Bernardo de Carvalho A."/>
            <person name="Caspi A."/>
            <person name="Castrezana S."/>
            <person name="Celniker S.E."/>
            <person name="Chang J.L."/>
            <person name="Chapple C."/>
            <person name="Chatterji S."/>
            <person name="Chinwalla A."/>
            <person name="Civetta A."/>
            <person name="Clifton S.W."/>
            <person name="Comeron J.M."/>
            <person name="Costello J.C."/>
            <person name="Coyne J.A."/>
            <person name="Daub J."/>
            <person name="David R.G."/>
            <person name="Delcher A.L."/>
            <person name="Delehaunty K."/>
            <person name="Do C.B."/>
            <person name="Ebling H."/>
            <person name="Edwards K."/>
            <person name="Eickbush T."/>
            <person name="Evans J.D."/>
            <person name="Filipski A."/>
            <person name="Findeiss S."/>
            <person name="Freyhult E."/>
            <person name="Fulton L."/>
            <person name="Fulton R."/>
            <person name="Garcia A.C."/>
            <person name="Gardiner A."/>
            <person name="Garfield D.A."/>
            <person name="Garvin B.E."/>
            <person name="Gibson G."/>
            <person name="Gilbert D."/>
            <person name="Gnerre S."/>
            <person name="Godfrey J."/>
            <person name="Good R."/>
            <person name="Gotea V."/>
            <person name="Gravely B."/>
            <person name="Greenberg A.J."/>
            <person name="Griffiths-Jones S."/>
            <person name="Gross S."/>
            <person name="Guigo R."/>
            <person name="Gustafson E.A."/>
            <person name="Haerty W."/>
            <person name="Hahn M.W."/>
            <person name="Halligan D.L."/>
            <person name="Halpern A.L."/>
            <person name="Halter G.M."/>
            <person name="Han M.V."/>
            <person name="Heger A."/>
            <person name="Hillier L."/>
            <person name="Hinrichs A.S."/>
            <person name="Holmes I."/>
            <person name="Hoskins R.A."/>
            <person name="Hubisz M.J."/>
            <person name="Hultmark D."/>
            <person name="Huntley M.A."/>
            <person name="Jaffe D.B."/>
            <person name="Jagadeeshan S."/>
            <person name="Jeck W.R."/>
            <person name="Johnson J."/>
            <person name="Jones C.D."/>
            <person name="Jordan W.C."/>
            <person name="Karpen G.H."/>
            <person name="Kataoka E."/>
            <person name="Keightley P.D."/>
            <person name="Kheradpour P."/>
            <person name="Kirkness E.F."/>
            <person name="Koerich L.B."/>
            <person name="Kristiansen K."/>
            <person name="Kudrna D."/>
            <person name="Kulathinal R.J."/>
            <person name="Kumar S."/>
            <person name="Kwok R."/>
            <person name="Lander E."/>
            <person name="Langley C.H."/>
            <person name="Lapoint R."/>
            <person name="Lazzaro B.P."/>
            <person name="Lee S.J."/>
            <person name="Levesque L."/>
            <person name="Li R."/>
            <person name="Lin C.F."/>
            <person name="Lin M.F."/>
            <person name="Lindblad-Toh K."/>
            <person name="Llopart A."/>
            <person name="Long M."/>
            <person name="Low L."/>
            <person name="Lozovsky E."/>
            <person name="Lu J."/>
            <person name="Luo M."/>
            <person name="Machado C.A."/>
            <person name="Makalowski W."/>
            <person name="Marzo M."/>
            <person name="Matsuda M."/>
            <person name="Matzkin L."/>
            <person name="McAllister B."/>
            <person name="McBride C.S."/>
            <person name="McKernan B."/>
            <person name="McKernan K."/>
            <person name="Mendez-Lago M."/>
            <person name="Minx P."/>
            <person name="Mollenhauer M.U."/>
            <person name="Montooth K."/>
            <person name="Mount S.M."/>
            <person name="Mu X."/>
            <person name="Myers E."/>
            <person name="Negre B."/>
            <person name="Newfeld S."/>
            <person name="Nielsen R."/>
            <person name="Noor M.A."/>
            <person name="O'Grady P."/>
            <person name="Pachter L."/>
            <person name="Papaceit M."/>
            <person name="Parisi M.J."/>
            <person name="Parisi M."/>
            <person name="Parts L."/>
            <person name="Pedersen J.S."/>
            <person name="Pesole G."/>
            <person name="Phillippy A.M."/>
            <person name="Ponting C.P."/>
            <person name="Pop M."/>
            <person name="Porcelli D."/>
            <person name="Powell J.R."/>
            <person name="Prohaska S."/>
            <person name="Pruitt K."/>
            <person name="Puig M."/>
            <person name="Quesneville H."/>
            <person name="Ram K.R."/>
            <person name="Rand D."/>
            <person name="Rasmussen M.D."/>
            <person name="Reed L.K."/>
            <person name="Reenan R."/>
            <person name="Reily A."/>
            <person name="Remington K.A."/>
            <person name="Rieger T.T."/>
            <person name="Ritchie M.G."/>
            <person name="Robin C."/>
            <person name="Rogers Y.H."/>
            <person name="Rohde C."/>
            <person name="Rozas J."/>
            <person name="Rubenfield M.J."/>
            <person name="Ruiz A."/>
            <person name="Russo S."/>
            <person name="Salzberg S.L."/>
            <person name="Sanchez-Gracia A."/>
            <person name="Saranga D.J."/>
            <person name="Sato H."/>
            <person name="Schaeffer S.W."/>
            <person name="Schatz M.C."/>
            <person name="Schlenke T."/>
            <person name="Schwartz R."/>
            <person name="Segarra C."/>
            <person name="Singh R.S."/>
            <person name="Sirot L."/>
            <person name="Sirota M."/>
            <person name="Sisneros N.B."/>
            <person name="Smith C.D."/>
            <person name="Smith T.F."/>
            <person name="Spieth J."/>
            <person name="Stage D.E."/>
            <person name="Stark A."/>
            <person name="Stephan W."/>
            <person name="Strausberg R.L."/>
            <person name="Strempel S."/>
            <person name="Sturgill D."/>
            <person name="Sutton G."/>
            <person name="Sutton G.G."/>
            <person name="Tao W."/>
            <person name="Teichmann S."/>
            <person name="Tobari Y.N."/>
            <person name="Tomimura Y."/>
            <person name="Tsolas J.M."/>
            <person name="Valente V.L."/>
            <person name="Venter E."/>
            <person name="Venter J.C."/>
            <person name="Vicario S."/>
            <person name="Vieira F.G."/>
            <person name="Vilella A.J."/>
            <person name="Villasante A."/>
            <person name="Walenz B."/>
            <person name="Wang J."/>
            <person name="Wasserman M."/>
            <person name="Watts T."/>
            <person name="Wilson D."/>
            <person name="Wilson R.K."/>
            <person name="Wing R.A."/>
            <person name="Wolfner M.F."/>
            <person name="Wong A."/>
            <person name="Wong G.K."/>
            <person name="Wu C.I."/>
            <person name="Wu G."/>
            <person name="Yamamoto D."/>
            <person name="Yang H.P."/>
            <person name="Yang S.P."/>
            <person name="Yorke J.A."/>
            <person name="Yoshida K."/>
            <person name="Zdobnov E."/>
            <person name="Zhang P."/>
            <person name="Zhang Y."/>
            <person name="Zimin A.V."/>
            <person name="Baldwin J."/>
            <person name="Abdouelleil A."/>
            <person name="Abdulkadir J."/>
            <person name="Abebe A."/>
            <person name="Abera B."/>
            <person name="Abreu J."/>
            <person name="Acer S.C."/>
            <person name="Aftuck L."/>
            <person name="Alexander A."/>
            <person name="An P."/>
            <person name="Anderson E."/>
            <person name="Anderson S."/>
            <person name="Arachi H."/>
            <person name="Azer M."/>
            <person name="Bachantsang P."/>
            <person name="Barry A."/>
            <person name="Bayul T."/>
            <person name="Berlin A."/>
            <person name="Bessette D."/>
            <person name="Bloom T."/>
            <person name="Blye J."/>
            <person name="Boguslavskiy L."/>
            <person name="Bonnet C."/>
            <person name="Boukhgalter B."/>
            <person name="Bourzgui I."/>
            <person name="Brown A."/>
            <person name="Cahill P."/>
            <person name="Channer S."/>
            <person name="Cheshatsang Y."/>
            <person name="Chuda L."/>
            <person name="Citroen M."/>
            <person name="Collymore A."/>
            <person name="Cooke P."/>
            <person name="Costello M."/>
            <person name="D'Aco K."/>
            <person name="Daza R."/>
            <person name="De Haan G."/>
            <person name="DeGray S."/>
            <person name="DeMaso C."/>
            <person name="Dhargay N."/>
            <person name="Dooley K."/>
            <person name="Dooley E."/>
            <person name="Doricent M."/>
            <person name="Dorje P."/>
            <person name="Dorjee K."/>
            <person name="Dupes A."/>
            <person name="Elong R."/>
            <person name="Falk J."/>
            <person name="Farina A."/>
            <person name="Faro S."/>
            <person name="Ferguson D."/>
            <person name="Fisher S."/>
            <person name="Foley C.D."/>
            <person name="Franke A."/>
            <person name="Friedrich D."/>
            <person name="Gadbois L."/>
            <person name="Gearin G."/>
            <person name="Gearin C.R."/>
            <person name="Giannoukos G."/>
            <person name="Goode T."/>
            <person name="Graham J."/>
            <person name="Grandbois E."/>
            <person name="Grewal S."/>
            <person name="Gyaltsen K."/>
            <person name="Hafez N."/>
            <person name="Hagos B."/>
            <person name="Hall J."/>
            <person name="Henson C."/>
            <person name="Hollinger A."/>
            <person name="Honan T."/>
            <person name="Huard M.D."/>
            <person name="Hughes L."/>
            <person name="Hurhula B."/>
            <person name="Husby M.E."/>
            <person name="Kamat A."/>
            <person name="Kanga B."/>
            <person name="Kashin S."/>
            <person name="Khazanovich D."/>
            <person name="Kisner P."/>
            <person name="Lance K."/>
            <person name="Lara M."/>
            <person name="Lee W."/>
            <person name="Lennon N."/>
            <person name="Letendre F."/>
            <person name="LeVine R."/>
            <person name="Lipovsky A."/>
            <person name="Liu X."/>
            <person name="Liu J."/>
            <person name="Liu S."/>
            <person name="Lokyitsang T."/>
            <person name="Lokyitsang Y."/>
            <person name="Lubonja R."/>
            <person name="Lui A."/>
            <person name="MacDonald P."/>
            <person name="Magnisalis V."/>
            <person name="Maru K."/>
            <person name="Matthews C."/>
            <person name="McCusker W."/>
            <person name="McDonough S."/>
            <person name="Mehta T."/>
            <person name="Meldrim J."/>
            <person name="Meneus L."/>
            <person name="Mihai O."/>
            <person name="Mihalev A."/>
            <person name="Mihova T."/>
            <person name="Mittelman R."/>
            <person name="Mlenga V."/>
            <person name="Montmayeur A."/>
            <person name="Mulrain L."/>
            <person name="Navidi A."/>
            <person name="Naylor J."/>
            <person name="Negash T."/>
            <person name="Nguyen T."/>
            <person name="Nguyen N."/>
            <person name="Nicol R."/>
            <person name="Norbu C."/>
            <person name="Norbu N."/>
            <person name="Novod N."/>
            <person name="O'Neill B."/>
            <person name="Osman S."/>
            <person name="Markiewicz E."/>
            <person name="Oyono O.L."/>
            <person name="Patti C."/>
            <person name="Phunkhang P."/>
            <person name="Pierre F."/>
            <person name="Priest M."/>
            <person name="Raghuraman S."/>
            <person name="Rege F."/>
            <person name="Reyes R."/>
            <person name="Rise C."/>
            <person name="Rogov P."/>
            <person name="Ross K."/>
            <person name="Ryan E."/>
            <person name="Settipalli S."/>
            <person name="Shea T."/>
            <person name="Sherpa N."/>
            <person name="Shi L."/>
            <person name="Shih D."/>
            <person name="Sparrow T."/>
            <person name="Spaulding J."/>
            <person name="Stalker J."/>
            <person name="Stange-Thomann N."/>
            <person name="Stavropoulos S."/>
            <person name="Stone C."/>
            <person name="Strader C."/>
            <person name="Tesfaye S."/>
            <person name="Thomson T."/>
            <person name="Thoulutsang Y."/>
            <person name="Thoulutsang D."/>
            <person name="Topham K."/>
            <person name="Topping I."/>
            <person name="Tsamla T."/>
            <person name="Vassiliev H."/>
            <person name="Vo A."/>
            <person name="Wangchuk T."/>
            <person name="Wangdi T."/>
            <person name="Weiand M."/>
            <person name="Wilkinson J."/>
            <person name="Wilson A."/>
            <person name="Yadav S."/>
            <person name="Young G."/>
            <person name="Yu Q."/>
            <person name="Zembek L."/>
            <person name="Zhong D."/>
            <person name="Zimmer A."/>
            <person name="Zwirko Z."/>
            <person name="Jaffe D.B."/>
            <person name="Alvarez P."/>
            <person name="Brockman W."/>
            <person name="Butler J."/>
            <person name="Chin C."/>
            <person name="Gnerre S."/>
            <person name="Grabherr M."/>
            <person name="Kleber M."/>
            <person name="Mauceli E."/>
            <person name="MacCallum I."/>
        </authorList>
    </citation>
    <scope>NUCLEOTIDE SEQUENCE [LARGE SCALE GENOMIC DNA]</scope>
    <source>
        <strain evidence="8">Tucson 15010-1051.87</strain>
    </source>
</reference>
<name>B4MFV2_DROVI</name>
<feature type="domain" description="Cyclin C-terminal" evidence="6">
    <location>
        <begin position="290"/>
        <end position="431"/>
    </location>
</feature>
<dbReference type="AlphaFoldDB" id="B4MFV2"/>
<dbReference type="HOGENOM" id="CLU_045309_0_0_1"/>
<keyword evidence="1" id="KW-0132">Cell division</keyword>
<dbReference type="SMR" id="B4MFV2"/>
<dbReference type="Proteomes" id="UP000008792">
    <property type="component" value="Unassembled WGS sequence"/>
</dbReference>
<dbReference type="EMBL" id="CH940668">
    <property type="protein sequence ID" value="EDW66005.2"/>
    <property type="molecule type" value="Genomic_DNA"/>
</dbReference>
<dbReference type="FunFam" id="1.10.472.10:FF:000003">
    <property type="entry name" value="G1/S-specific cyclin-D2"/>
    <property type="match status" value="1"/>
</dbReference>
<dbReference type="InterPro" id="IPR013763">
    <property type="entry name" value="Cyclin-like_dom"/>
</dbReference>
<dbReference type="OrthoDB" id="306099at2759"/>
<dbReference type="InterPro" id="IPR036915">
    <property type="entry name" value="Cyclin-like_sf"/>
</dbReference>
<sequence>MDLLCTESIVTHSERSLHRFKKKTPTEQQITNDFNINCNCITCSSICFSTIAKCNTETDATTDSIPAVSVRVPSACNMGKLVYVISSVATPTTPTLSTKELKQTQLNNDQLLYQLPTHHQCNNSKLTAITNETEAVGDKRFVYENAHVIVTDPIFKSDRCLENAIKSEVKAQILGTYLKTVQKDITPPMRKIVAEWMMEVCAEEKCQDEVVLLAINYMDRFLSTKSVRKTHLQILAAACLLVASKIREPTCRALSAELLVFYTDNSVYKDDLIKWELYVLSRLGWDISSVTPLDFLELWIIRLPMKCKDLSDLNTEKVRHLAQAFICLAAKEYTFSKYTASTIAASSIVAAMNRLKCQLCTCENIHIFFSFFTDLTSVGQDQLHQCTIQMEVLYNDQSHTIQPYFLGIDKQQPFNAYYNSPYLQSDQHHQKRLMSVLPKIAQTCKLQAHTKKDLHEIKL</sequence>
<dbReference type="KEGG" id="dvi:6636515"/>
<keyword evidence="2 4" id="KW-0195">Cyclin</keyword>
<evidence type="ECO:0000256" key="1">
    <source>
        <dbReference type="ARBA" id="ARBA00022618"/>
    </source>
</evidence>
<dbReference type="GO" id="GO:0051301">
    <property type="term" value="P:cell division"/>
    <property type="evidence" value="ECO:0007669"/>
    <property type="project" value="UniProtKB-KW"/>
</dbReference>
<keyword evidence="3" id="KW-0131">Cell cycle</keyword>
<dbReference type="CDD" id="cd20516">
    <property type="entry name" value="CYCLIN_CCND_rpt2"/>
    <property type="match status" value="1"/>
</dbReference>
<evidence type="ECO:0000256" key="2">
    <source>
        <dbReference type="ARBA" id="ARBA00023127"/>
    </source>
</evidence>